<accession>A0ABY4XCX7</accession>
<keyword evidence="3" id="KW-1185">Reference proteome</keyword>
<dbReference type="InterPro" id="IPR023210">
    <property type="entry name" value="NADP_OxRdtase_dom"/>
</dbReference>
<reference evidence="2" key="1">
    <citation type="journal article" date="2022" name="Toxins">
        <title>Genomic Analysis of Sphingopyxis sp. USTB-05 for Biodegrading Cyanobacterial Hepatotoxins.</title>
        <authorList>
            <person name="Liu C."/>
            <person name="Xu Q."/>
            <person name="Zhao Z."/>
            <person name="Zhang H."/>
            <person name="Liu X."/>
            <person name="Yin C."/>
            <person name="Liu Y."/>
            <person name="Yan H."/>
        </authorList>
    </citation>
    <scope>NUCLEOTIDE SEQUENCE</scope>
    <source>
        <strain evidence="2">NBD5</strain>
    </source>
</reference>
<dbReference type="SUPFAM" id="SSF51430">
    <property type="entry name" value="NAD(P)-linked oxidoreductase"/>
    <property type="match status" value="1"/>
</dbReference>
<sequence length="321" mass="33702">MSGLGPALPRLGMGTAAIGNLYRPIGDAEAEATVAAALEAGIGYFDTAPHYGFGLAEARLGRALAGRGDVLVSTKVGRRLVPTSDPATTRHGFAEALPYEPVFDYTADGVRRSFEDSLGRLRRDRVDLLLAHDLGALTHGADHAARLREFLDGGYPAMRALRDAGLTRAIGIGVNEIAICLELIDRVELDVILLAGRYSLLDRAAAETLLPRCAARGIRVIIGGPYNSGILARPLAEADQLFFDYAPAPAPLIARARALEALCRGCGVALPAAALQFPLTHPAVACVIPGLAGAAEVAETIARMAAPIPPHLWSALQEEPA</sequence>
<gene>
    <name evidence="2" type="ORF">LHA26_18965</name>
</gene>
<dbReference type="Gene3D" id="3.20.20.100">
    <property type="entry name" value="NADP-dependent oxidoreductase domain"/>
    <property type="match status" value="1"/>
</dbReference>
<feature type="domain" description="NADP-dependent oxidoreductase" evidence="1">
    <location>
        <begin position="10"/>
        <end position="317"/>
    </location>
</feature>
<dbReference type="CDD" id="cd19152">
    <property type="entry name" value="AKR_AKR15A"/>
    <property type="match status" value="1"/>
</dbReference>
<dbReference type="PANTHER" id="PTHR42686">
    <property type="entry name" value="GH17980P-RELATED"/>
    <property type="match status" value="1"/>
</dbReference>
<dbReference type="RefSeq" id="WP_252168644.1">
    <property type="nucleotide sequence ID" value="NZ_CP084931.1"/>
</dbReference>
<dbReference type="Pfam" id="PF00248">
    <property type="entry name" value="Aldo_ket_red"/>
    <property type="match status" value="1"/>
</dbReference>
<dbReference type="Proteomes" id="UP001056937">
    <property type="component" value="Chromosome 2"/>
</dbReference>
<dbReference type="PANTHER" id="PTHR42686:SF1">
    <property type="entry name" value="GH17980P-RELATED"/>
    <property type="match status" value="1"/>
</dbReference>
<dbReference type="InterPro" id="IPR020471">
    <property type="entry name" value="AKR"/>
</dbReference>
<evidence type="ECO:0000313" key="3">
    <source>
        <dbReference type="Proteomes" id="UP001056937"/>
    </source>
</evidence>
<evidence type="ECO:0000313" key="2">
    <source>
        <dbReference type="EMBL" id="USI74830.1"/>
    </source>
</evidence>
<dbReference type="EMBL" id="CP084931">
    <property type="protein sequence ID" value="USI74830.1"/>
    <property type="molecule type" value="Genomic_DNA"/>
</dbReference>
<evidence type="ECO:0000259" key="1">
    <source>
        <dbReference type="Pfam" id="PF00248"/>
    </source>
</evidence>
<dbReference type="InterPro" id="IPR036812">
    <property type="entry name" value="NAD(P)_OxRdtase_dom_sf"/>
</dbReference>
<organism evidence="2 3">
    <name type="scientific">Sphingomonas morindae</name>
    <dbReference type="NCBI Taxonomy" id="1541170"/>
    <lineage>
        <taxon>Bacteria</taxon>
        <taxon>Pseudomonadati</taxon>
        <taxon>Pseudomonadota</taxon>
        <taxon>Alphaproteobacteria</taxon>
        <taxon>Sphingomonadales</taxon>
        <taxon>Sphingomonadaceae</taxon>
        <taxon>Sphingomonas</taxon>
    </lineage>
</organism>
<proteinExistence type="predicted"/>
<name>A0ABY4XCX7_9SPHN</name>
<protein>
    <submittedName>
        <fullName evidence="2">Aldo/keto reductase</fullName>
    </submittedName>
</protein>